<evidence type="ECO:0000256" key="6">
    <source>
        <dbReference type="HAMAP-Rule" id="MF_00735"/>
    </source>
</evidence>
<accession>E0XPL7</accession>
<dbReference type="NCBIfam" id="TIGR00406">
    <property type="entry name" value="prmA"/>
    <property type="match status" value="1"/>
</dbReference>
<dbReference type="PANTHER" id="PTHR43648">
    <property type="entry name" value="ELECTRON TRANSFER FLAVOPROTEIN BETA SUBUNIT LYSINE METHYLTRANSFERASE"/>
    <property type="match status" value="1"/>
</dbReference>
<feature type="binding site" evidence="6">
    <location>
        <position position="179"/>
    </location>
    <ligand>
        <name>S-adenosyl-L-methionine</name>
        <dbReference type="ChEBI" id="CHEBI:59789"/>
    </ligand>
</feature>
<sequence length="307" mass="34241">MCDYSLLRAKTENVMWQELKIQVSSESALPLEEKLFAAGAVSVTYLDARNQPIFVEETNQTPLWKDVYLVSLFSHAINIAPLISNLSQSPAVMNSSELEIKLVADQDWERKWMIDFEPMQFGKRLWICPSWLSPPHPDAVNIILDPGLAFGSGSHPTTSLCLNWLDTNFKPNMELIDFGCGSGVLAIATALLGASKVYAVDNDPQAITATVSNMLKNSISKEIIQTCMPESLPTIEADCLIANILAEPLIELSEKFSQLIKPRGQIALSGILKEQGNEIILNYKRWFEIEEPQEEDGWMLITGTRRA</sequence>
<feature type="binding site" evidence="6">
    <location>
        <position position="201"/>
    </location>
    <ligand>
        <name>S-adenosyl-L-methionine</name>
        <dbReference type="ChEBI" id="CHEBI:59789"/>
    </ligand>
</feature>
<evidence type="ECO:0000256" key="1">
    <source>
        <dbReference type="ARBA" id="ARBA00009741"/>
    </source>
</evidence>
<dbReference type="PANTHER" id="PTHR43648:SF1">
    <property type="entry name" value="ELECTRON TRANSFER FLAVOPROTEIN BETA SUBUNIT LYSINE METHYLTRANSFERASE"/>
    <property type="match status" value="1"/>
</dbReference>
<keyword evidence="3 6" id="KW-0489">Methyltransferase</keyword>
<dbReference type="InterPro" id="IPR029063">
    <property type="entry name" value="SAM-dependent_MTases_sf"/>
</dbReference>
<feature type="binding site" evidence="6">
    <location>
        <position position="158"/>
    </location>
    <ligand>
        <name>S-adenosyl-L-methionine</name>
        <dbReference type="ChEBI" id="CHEBI:59789"/>
    </ligand>
</feature>
<proteinExistence type="inferred from homology"/>
<evidence type="ECO:0000256" key="3">
    <source>
        <dbReference type="ARBA" id="ARBA00022603"/>
    </source>
</evidence>
<comment type="function">
    <text evidence="6">Methylates ribosomal protein L11.</text>
</comment>
<dbReference type="InterPro" id="IPR004498">
    <property type="entry name" value="Ribosomal_PrmA_MeTrfase"/>
</dbReference>
<dbReference type="EC" id="2.1.1.-" evidence="6"/>
<protein>
    <recommendedName>
        <fullName evidence="6">Ribosomal protein L11 methyltransferase</fullName>
        <shortName evidence="6">L11 Mtase</shortName>
        <ecNumber evidence="6">2.1.1.-</ecNumber>
    </recommendedName>
</protein>
<keyword evidence="4 6" id="KW-0808">Transferase</keyword>
<comment type="subcellular location">
    <subcellularLocation>
        <location evidence="6">Cytoplasm</location>
    </subcellularLocation>
</comment>
<dbReference type="Pfam" id="PF06325">
    <property type="entry name" value="PrmA"/>
    <property type="match status" value="1"/>
</dbReference>
<reference evidence="7" key="1">
    <citation type="journal article" date="2011" name="Environ. Microbiol.">
        <title>Time-series analyses of Monterey Bay coastal microbial picoplankton using a 'genome proxy' microarray.</title>
        <authorList>
            <person name="Rich V.I."/>
            <person name="Pham V.D."/>
            <person name="Eppley J."/>
            <person name="Shi Y."/>
            <person name="DeLong E.F."/>
        </authorList>
    </citation>
    <scope>NUCLEOTIDE SEQUENCE</scope>
</reference>
<evidence type="ECO:0000256" key="4">
    <source>
        <dbReference type="ARBA" id="ARBA00022679"/>
    </source>
</evidence>
<dbReference type="EMBL" id="GU474835">
    <property type="protein sequence ID" value="ADI16358.1"/>
    <property type="molecule type" value="Genomic_DNA"/>
</dbReference>
<keyword evidence="2 6" id="KW-0963">Cytoplasm</keyword>
<dbReference type="GO" id="GO:0005840">
    <property type="term" value="C:ribosome"/>
    <property type="evidence" value="ECO:0007669"/>
    <property type="project" value="UniProtKB-KW"/>
</dbReference>
<dbReference type="GO" id="GO:0032259">
    <property type="term" value="P:methylation"/>
    <property type="evidence" value="ECO:0007669"/>
    <property type="project" value="UniProtKB-KW"/>
</dbReference>
<feature type="binding site" evidence="6">
    <location>
        <position position="243"/>
    </location>
    <ligand>
        <name>S-adenosyl-L-methionine</name>
        <dbReference type="ChEBI" id="CHEBI:59789"/>
    </ligand>
</feature>
<dbReference type="GO" id="GO:0005829">
    <property type="term" value="C:cytosol"/>
    <property type="evidence" value="ECO:0007669"/>
    <property type="project" value="TreeGrafter"/>
</dbReference>
<evidence type="ECO:0000256" key="2">
    <source>
        <dbReference type="ARBA" id="ARBA00022490"/>
    </source>
</evidence>
<dbReference type="PIRSF" id="PIRSF000401">
    <property type="entry name" value="RPL11_MTase"/>
    <property type="match status" value="1"/>
</dbReference>
<comment type="similarity">
    <text evidence="1 6">Belongs to the methyltransferase superfamily. PrmA family.</text>
</comment>
<dbReference type="Gene3D" id="3.40.50.150">
    <property type="entry name" value="Vaccinia Virus protein VP39"/>
    <property type="match status" value="1"/>
</dbReference>
<dbReference type="GO" id="GO:0016279">
    <property type="term" value="F:protein-lysine N-methyltransferase activity"/>
    <property type="evidence" value="ECO:0007669"/>
    <property type="project" value="TreeGrafter"/>
</dbReference>
<dbReference type="InterPro" id="IPR050078">
    <property type="entry name" value="Ribosomal_L11_MeTrfase_PrmA"/>
</dbReference>
<name>E0XPL7_9BACT</name>
<dbReference type="AlphaFoldDB" id="E0XPL7"/>
<comment type="catalytic activity">
    <reaction evidence="6">
        <text>L-lysyl-[protein] + 3 S-adenosyl-L-methionine = N(6),N(6),N(6)-trimethyl-L-lysyl-[protein] + 3 S-adenosyl-L-homocysteine + 3 H(+)</text>
        <dbReference type="Rhea" id="RHEA:54192"/>
        <dbReference type="Rhea" id="RHEA-COMP:9752"/>
        <dbReference type="Rhea" id="RHEA-COMP:13826"/>
        <dbReference type="ChEBI" id="CHEBI:15378"/>
        <dbReference type="ChEBI" id="CHEBI:29969"/>
        <dbReference type="ChEBI" id="CHEBI:57856"/>
        <dbReference type="ChEBI" id="CHEBI:59789"/>
        <dbReference type="ChEBI" id="CHEBI:61961"/>
    </reaction>
</comment>
<organism evidence="7">
    <name type="scientific">uncultured bacterium HF130_01F24</name>
    <dbReference type="NCBI Taxonomy" id="710814"/>
    <lineage>
        <taxon>Bacteria</taxon>
        <taxon>environmental samples</taxon>
    </lineage>
</organism>
<evidence type="ECO:0000313" key="7">
    <source>
        <dbReference type="EMBL" id="ADI16358.1"/>
    </source>
</evidence>
<dbReference type="SUPFAM" id="SSF53335">
    <property type="entry name" value="S-adenosyl-L-methionine-dependent methyltransferases"/>
    <property type="match status" value="1"/>
</dbReference>
<keyword evidence="7" id="KW-0689">Ribosomal protein</keyword>
<dbReference type="HAMAP" id="MF_00735">
    <property type="entry name" value="Methyltr_PrmA"/>
    <property type="match status" value="1"/>
</dbReference>
<keyword evidence="7" id="KW-0687">Ribonucleoprotein</keyword>
<gene>
    <name evidence="6" type="primary">prmA</name>
</gene>
<evidence type="ECO:0000256" key="5">
    <source>
        <dbReference type="ARBA" id="ARBA00022691"/>
    </source>
</evidence>
<keyword evidence="5 6" id="KW-0949">S-adenosyl-L-methionine</keyword>